<organism evidence="1 2">
    <name type="scientific">Actinomyces urogenitalis DORA_12</name>
    <dbReference type="NCBI Taxonomy" id="1403939"/>
    <lineage>
        <taxon>Bacteria</taxon>
        <taxon>Bacillati</taxon>
        <taxon>Actinomycetota</taxon>
        <taxon>Actinomycetes</taxon>
        <taxon>Actinomycetales</taxon>
        <taxon>Actinomycetaceae</taxon>
        <taxon>Actinomyces</taxon>
    </lineage>
</organism>
<reference evidence="1 2" key="1">
    <citation type="submission" date="2013-12" db="EMBL/GenBank/DDBJ databases">
        <title>A Varibaculum cambriense genome reconstructed from a premature infant gut community with otherwise low bacterial novelty that shifts toward anaerobic metabolism during the third week of life.</title>
        <authorList>
            <person name="Brown C.T."/>
            <person name="Sharon I."/>
            <person name="Thomas B.C."/>
            <person name="Castelle C.J."/>
            <person name="Morowitz M.J."/>
            <person name="Banfield J.F."/>
        </authorList>
    </citation>
    <scope>NUCLEOTIDE SEQUENCE [LARGE SCALE GENOMIC DNA]</scope>
    <source>
        <strain evidence="2">DORA_12</strain>
    </source>
</reference>
<evidence type="ECO:0000313" key="2">
    <source>
        <dbReference type="Proteomes" id="UP000018852"/>
    </source>
</evidence>
<dbReference type="Proteomes" id="UP000018852">
    <property type="component" value="Unassembled WGS sequence"/>
</dbReference>
<accession>W1VRK6</accession>
<proteinExistence type="predicted"/>
<name>W1VRK6_9ACTO</name>
<protein>
    <submittedName>
        <fullName evidence="1">Uncharacterized protein</fullName>
    </submittedName>
</protein>
<comment type="caution">
    <text evidence="1">The sequence shown here is derived from an EMBL/GenBank/DDBJ whole genome shotgun (WGS) entry which is preliminary data.</text>
</comment>
<dbReference type="EMBL" id="AZLV01000049">
    <property type="protein sequence ID" value="ETJ07430.1"/>
    <property type="molecule type" value="Genomic_DNA"/>
</dbReference>
<gene>
    <name evidence="1" type="ORF">Q605_AUC00049G0001</name>
</gene>
<dbReference type="AlphaFoldDB" id="W1VRK6"/>
<feature type="non-terminal residue" evidence="1">
    <location>
        <position position="31"/>
    </location>
</feature>
<evidence type="ECO:0000313" key="1">
    <source>
        <dbReference type="EMBL" id="ETJ07430.1"/>
    </source>
</evidence>
<sequence length="31" mass="3210">MRCLTWPAALRSGLLQPGVDDDVGALAAVGR</sequence>